<evidence type="ECO:0000313" key="1">
    <source>
        <dbReference type="EMBL" id="BBM85520.1"/>
    </source>
</evidence>
<dbReference type="OrthoDB" id="6053940at2"/>
<proteinExistence type="predicted"/>
<sequence>MKKFLFAALVSLLIIPTYATKIMPKKLSELVKESDHVLIVKIEKITMIDGNGKEIKNLDARTGPGLKNQIQYHVVVEKNGVLKTNAKKSPQKLIVGLWRMWHSSLGSHQDMKDKKVIMLLKGKNFERVYHGGFIRNLDEKKKIEQLLVQKNKAQK</sequence>
<dbReference type="Proteomes" id="UP000326354">
    <property type="component" value="Chromosome"/>
</dbReference>
<protein>
    <submittedName>
        <fullName evidence="1">Uncharacterized protein</fullName>
    </submittedName>
</protein>
<accession>A0A5S9IQW4</accession>
<dbReference type="RefSeq" id="WP_151969618.1">
    <property type="nucleotide sequence ID" value="NZ_AP019860.1"/>
</dbReference>
<dbReference type="AlphaFoldDB" id="A0A5S9IQW4"/>
<gene>
    <name evidence="1" type="ORF">UABAM_03889</name>
</gene>
<dbReference type="EMBL" id="AP019860">
    <property type="protein sequence ID" value="BBM85520.1"/>
    <property type="molecule type" value="Genomic_DNA"/>
</dbReference>
<evidence type="ECO:0000313" key="2">
    <source>
        <dbReference type="Proteomes" id="UP000326354"/>
    </source>
</evidence>
<keyword evidence="2" id="KW-1185">Reference proteome</keyword>
<name>A0A5S9IQW4_UABAM</name>
<dbReference type="KEGG" id="uam:UABAM_03889"/>
<organism evidence="1 2">
    <name type="scientific">Uabimicrobium amorphum</name>
    <dbReference type="NCBI Taxonomy" id="2596890"/>
    <lineage>
        <taxon>Bacteria</taxon>
        <taxon>Pseudomonadati</taxon>
        <taxon>Planctomycetota</taxon>
        <taxon>Candidatus Uabimicrobiia</taxon>
        <taxon>Candidatus Uabimicrobiales</taxon>
        <taxon>Candidatus Uabimicrobiaceae</taxon>
        <taxon>Candidatus Uabimicrobium</taxon>
    </lineage>
</organism>
<reference evidence="1 2" key="1">
    <citation type="submission" date="2019-08" db="EMBL/GenBank/DDBJ databases">
        <title>Complete genome sequence of Candidatus Uab amorphum.</title>
        <authorList>
            <person name="Shiratori T."/>
            <person name="Suzuki S."/>
            <person name="Kakizawa Y."/>
            <person name="Ishida K."/>
        </authorList>
    </citation>
    <scope>NUCLEOTIDE SEQUENCE [LARGE SCALE GENOMIC DNA]</scope>
    <source>
        <strain evidence="1 2">SRT547</strain>
    </source>
</reference>